<sequence>VLMTANFQGNVEENLSVLKELQPDRPFMVAEFWTGWFDHWLADIHATWNPTNFADTLEEILQYNSSVNMYMFIGGTSFGFMAGANTLDIWPNYGPDVSSYDYDAVLTEAGDYTEKYTLAKEVLARYNPLEGTVEHPEPPAQRSKVAYPTTPVTHSLDLSTLLSQHLSIETEDGPVSMELLPINDDSGQAHGYIVYSTIVYLAAPNATLMIKGHVRDMAQVLVNGQVITKPYSNPLDISKFGFWDGLDKELTLPGDDAVAEVTILVENLARVNYGTPDKYNQKKGLWEGPVLIDDLQINSWIMYPLEFKADMVNSLTGWMEFSGSLTTPAVYRATLDISDTPQDTWLDMRAWNKGVVFINGFNLGRYWHVGPTKTLYLPAPLLQQGTNEVVVFEQYTAASEIVFSDVPILS</sequence>
<dbReference type="GO" id="GO:0004553">
    <property type="term" value="F:hydrolase activity, hydrolyzing O-glycosyl compounds"/>
    <property type="evidence" value="ECO:0007669"/>
    <property type="project" value="InterPro"/>
</dbReference>
<dbReference type="Proteomes" id="UP001445076">
    <property type="component" value="Unassembled WGS sequence"/>
</dbReference>
<keyword evidence="3" id="KW-0326">Glycosidase</keyword>
<feature type="non-terminal residue" evidence="7">
    <location>
        <position position="1"/>
    </location>
</feature>
<dbReference type="Gene3D" id="2.60.120.260">
    <property type="entry name" value="Galactose-binding domain-like"/>
    <property type="match status" value="2"/>
</dbReference>
<protein>
    <recommendedName>
        <fullName evidence="9">Beta-galactosidase</fullName>
    </recommendedName>
</protein>
<dbReference type="SUPFAM" id="SSF49785">
    <property type="entry name" value="Galactose-binding domain-like"/>
    <property type="match status" value="1"/>
</dbReference>
<evidence type="ECO:0000259" key="4">
    <source>
        <dbReference type="Pfam" id="PF01301"/>
    </source>
</evidence>
<evidence type="ECO:0008006" key="9">
    <source>
        <dbReference type="Google" id="ProtNLM"/>
    </source>
</evidence>
<dbReference type="SUPFAM" id="SSF51445">
    <property type="entry name" value="(Trans)glycosidases"/>
    <property type="match status" value="1"/>
</dbReference>
<dbReference type="InterPro" id="IPR008979">
    <property type="entry name" value="Galactose-bd-like_sf"/>
</dbReference>
<dbReference type="InterPro" id="IPR031330">
    <property type="entry name" value="Gly_Hdrlase_35_cat"/>
</dbReference>
<feature type="domain" description="Beta-galactosidase 1-like first all-beta" evidence="5">
    <location>
        <begin position="187"/>
        <end position="306"/>
    </location>
</feature>
<keyword evidence="8" id="KW-1185">Reference proteome</keyword>
<dbReference type="GO" id="GO:0005975">
    <property type="term" value="P:carbohydrate metabolic process"/>
    <property type="evidence" value="ECO:0007669"/>
    <property type="project" value="InterPro"/>
</dbReference>
<evidence type="ECO:0000256" key="2">
    <source>
        <dbReference type="ARBA" id="ARBA00022801"/>
    </source>
</evidence>
<keyword evidence="2" id="KW-0378">Hydrolase</keyword>
<proteinExistence type="inferred from homology"/>
<dbReference type="InterPro" id="IPR001944">
    <property type="entry name" value="Glycoside_Hdrlase_35"/>
</dbReference>
<organism evidence="7 8">
    <name type="scientific">Cherax quadricarinatus</name>
    <name type="common">Australian red claw crayfish</name>
    <dbReference type="NCBI Taxonomy" id="27406"/>
    <lineage>
        <taxon>Eukaryota</taxon>
        <taxon>Metazoa</taxon>
        <taxon>Ecdysozoa</taxon>
        <taxon>Arthropoda</taxon>
        <taxon>Crustacea</taxon>
        <taxon>Multicrustacea</taxon>
        <taxon>Malacostraca</taxon>
        <taxon>Eumalacostraca</taxon>
        <taxon>Eucarida</taxon>
        <taxon>Decapoda</taxon>
        <taxon>Pleocyemata</taxon>
        <taxon>Astacidea</taxon>
        <taxon>Parastacoidea</taxon>
        <taxon>Parastacidae</taxon>
        <taxon>Cherax</taxon>
    </lineage>
</organism>
<dbReference type="Pfam" id="PF21317">
    <property type="entry name" value="BetaGal_ABD_1"/>
    <property type="match status" value="1"/>
</dbReference>
<dbReference type="InterPro" id="IPR048913">
    <property type="entry name" value="BetaGal_gal-bd"/>
</dbReference>
<feature type="domain" description="Glycoside hydrolase 35 catalytic" evidence="4">
    <location>
        <begin position="3"/>
        <end position="124"/>
    </location>
</feature>
<dbReference type="AlphaFoldDB" id="A0AAW0VU70"/>
<dbReference type="EMBL" id="JARKIK010000916">
    <property type="protein sequence ID" value="KAK8720037.1"/>
    <property type="molecule type" value="Genomic_DNA"/>
</dbReference>
<evidence type="ECO:0000259" key="6">
    <source>
        <dbReference type="Pfam" id="PF21467"/>
    </source>
</evidence>
<name>A0AAW0VU70_CHEQU</name>
<dbReference type="PRINTS" id="PR00742">
    <property type="entry name" value="GLHYDRLASE35"/>
</dbReference>
<dbReference type="FunFam" id="2.60.120.260:FF:000049">
    <property type="entry name" value="Beta-galactosidase"/>
    <property type="match status" value="1"/>
</dbReference>
<dbReference type="Pfam" id="PF21467">
    <property type="entry name" value="BetaGal_gal-bd"/>
    <property type="match status" value="1"/>
</dbReference>
<reference evidence="7 8" key="1">
    <citation type="journal article" date="2024" name="BMC Genomics">
        <title>Genome assembly of redclaw crayfish (Cherax quadricarinatus) provides insights into its immune adaptation and hypoxia tolerance.</title>
        <authorList>
            <person name="Liu Z."/>
            <person name="Zheng J."/>
            <person name="Li H."/>
            <person name="Fang K."/>
            <person name="Wang S."/>
            <person name="He J."/>
            <person name="Zhou D."/>
            <person name="Weng S."/>
            <person name="Chi M."/>
            <person name="Gu Z."/>
            <person name="He J."/>
            <person name="Li F."/>
            <person name="Wang M."/>
        </authorList>
    </citation>
    <scope>NUCLEOTIDE SEQUENCE [LARGE SCALE GENOMIC DNA]</scope>
    <source>
        <strain evidence="7">ZL_2023a</strain>
    </source>
</reference>
<evidence type="ECO:0000313" key="7">
    <source>
        <dbReference type="EMBL" id="KAK8720037.1"/>
    </source>
</evidence>
<dbReference type="InterPro" id="IPR017853">
    <property type="entry name" value="GH"/>
</dbReference>
<evidence type="ECO:0000313" key="8">
    <source>
        <dbReference type="Proteomes" id="UP001445076"/>
    </source>
</evidence>
<accession>A0AAW0VU70</accession>
<feature type="domain" description="Beta-galactosidase galactose-binding" evidence="6">
    <location>
        <begin position="328"/>
        <end position="387"/>
    </location>
</feature>
<dbReference type="PANTHER" id="PTHR23421">
    <property type="entry name" value="BETA-GALACTOSIDASE RELATED"/>
    <property type="match status" value="1"/>
</dbReference>
<comment type="caution">
    <text evidence="7">The sequence shown here is derived from an EMBL/GenBank/DDBJ whole genome shotgun (WGS) entry which is preliminary data.</text>
</comment>
<dbReference type="Gene3D" id="3.20.20.80">
    <property type="entry name" value="Glycosidases"/>
    <property type="match status" value="1"/>
</dbReference>
<evidence type="ECO:0000256" key="1">
    <source>
        <dbReference type="ARBA" id="ARBA00009809"/>
    </source>
</evidence>
<comment type="similarity">
    <text evidence="1">Belongs to the glycosyl hydrolase 35 family.</text>
</comment>
<evidence type="ECO:0000259" key="5">
    <source>
        <dbReference type="Pfam" id="PF21317"/>
    </source>
</evidence>
<dbReference type="Pfam" id="PF01301">
    <property type="entry name" value="Glyco_hydro_35"/>
    <property type="match status" value="1"/>
</dbReference>
<dbReference type="InterPro" id="IPR048912">
    <property type="entry name" value="BetaGal1-like_ABD1"/>
</dbReference>
<evidence type="ECO:0000256" key="3">
    <source>
        <dbReference type="ARBA" id="ARBA00023295"/>
    </source>
</evidence>
<gene>
    <name evidence="7" type="ORF">OTU49_013614</name>
</gene>